<proteinExistence type="predicted"/>
<protein>
    <submittedName>
        <fullName evidence="1">Uncharacterized protein</fullName>
    </submittedName>
</protein>
<reference evidence="1 2" key="1">
    <citation type="submission" date="2017-09" db="EMBL/GenBank/DDBJ databases">
        <title>Biocontrol bacteria screening and application from spent mushroom substrate.</title>
        <authorList>
            <person name="Sun X."/>
        </authorList>
    </citation>
    <scope>NUCLEOTIDE SEQUENCE [LARGE SCALE GENOMIC DNA]</scope>
    <source>
        <strain evidence="1 2">100374</strain>
    </source>
</reference>
<keyword evidence="2" id="KW-1185">Reference proteome</keyword>
<evidence type="ECO:0000313" key="2">
    <source>
        <dbReference type="Proteomes" id="UP000228484"/>
    </source>
</evidence>
<evidence type="ECO:0000313" key="1">
    <source>
        <dbReference type="EMBL" id="PIE92864.1"/>
    </source>
</evidence>
<dbReference type="AlphaFoldDB" id="A0A2G6Q7Q5"/>
<dbReference type="RefSeq" id="WP_000643706.1">
    <property type="nucleotide sequence ID" value="NZ_NWUW01000025.1"/>
</dbReference>
<dbReference type="EMBL" id="NWUW01000025">
    <property type="protein sequence ID" value="PIE92864.1"/>
    <property type="molecule type" value="Genomic_DNA"/>
</dbReference>
<dbReference type="Proteomes" id="UP000228484">
    <property type="component" value="Unassembled WGS sequence"/>
</dbReference>
<accession>A0A2G6Q7Q5</accession>
<sequence>MKAIDNYMTPSEAAFYWKIPDSTLRNKLQEGISKKADQEREVMIQQGLIKCFIKPNGKRKEWIITSEAMINWFGERKN</sequence>
<gene>
    <name evidence="1" type="ORF">CO726_24510</name>
</gene>
<name>A0A2G6Q7Q5_9BACI</name>
<organism evidence="1 2">
    <name type="scientific">Bacillus fungorum</name>
    <dbReference type="NCBI Taxonomy" id="2039284"/>
    <lineage>
        <taxon>Bacteria</taxon>
        <taxon>Bacillati</taxon>
        <taxon>Bacillota</taxon>
        <taxon>Bacilli</taxon>
        <taxon>Bacillales</taxon>
        <taxon>Bacillaceae</taxon>
        <taxon>Bacillus</taxon>
    </lineage>
</organism>
<comment type="caution">
    <text evidence="1">The sequence shown here is derived from an EMBL/GenBank/DDBJ whole genome shotgun (WGS) entry which is preliminary data.</text>
</comment>